<evidence type="ECO:0000256" key="1">
    <source>
        <dbReference type="ARBA" id="ARBA00001933"/>
    </source>
</evidence>
<evidence type="ECO:0000256" key="9">
    <source>
        <dbReference type="ARBA" id="ARBA00023277"/>
    </source>
</evidence>
<protein>
    <recommendedName>
        <fullName evidence="14">Alpha-1,4 glucan phosphorylase</fullName>
        <ecNumber evidence="14">2.4.1.1</ecNumber>
    </recommendedName>
</protein>
<keyword evidence="5" id="KW-0321">Glycogen metabolism</keyword>
<evidence type="ECO:0000256" key="2">
    <source>
        <dbReference type="ARBA" id="ARBA00006047"/>
    </source>
</evidence>
<comment type="cofactor">
    <cofactor evidence="1 14">
        <name>pyridoxal 5'-phosphate</name>
        <dbReference type="ChEBI" id="CHEBI:597326"/>
    </cofactor>
</comment>
<dbReference type="Pfam" id="PF00343">
    <property type="entry name" value="Phosphorylase"/>
    <property type="match status" value="1"/>
</dbReference>
<dbReference type="GO" id="GO:0030170">
    <property type="term" value="F:pyridoxal phosphate binding"/>
    <property type="evidence" value="ECO:0007669"/>
    <property type="project" value="InterPro"/>
</dbReference>
<dbReference type="CDD" id="cd04300">
    <property type="entry name" value="GT35_Glycogen_Phosphorylase"/>
    <property type="match status" value="1"/>
</dbReference>
<dbReference type="PROSITE" id="PS00102">
    <property type="entry name" value="PHOSPHORYLASE"/>
    <property type="match status" value="1"/>
</dbReference>
<dbReference type="FunFam" id="3.40.50.2000:FF:000153">
    <property type="entry name" value="Alpha-1,4 glucan phosphorylase"/>
    <property type="match status" value="1"/>
</dbReference>
<comment type="similarity">
    <text evidence="2 14">Belongs to the glycogen phosphorylase family.</text>
</comment>
<dbReference type="FunFam" id="3.40.50.2000:FF:000005">
    <property type="entry name" value="Alpha-1,4 glucan phosphorylase"/>
    <property type="match status" value="1"/>
</dbReference>
<evidence type="ECO:0000256" key="13">
    <source>
        <dbReference type="PIRSR" id="PIRSR000460-1"/>
    </source>
</evidence>
<dbReference type="GO" id="GO:0008184">
    <property type="term" value="F:glycogen phosphorylase activity"/>
    <property type="evidence" value="ECO:0007669"/>
    <property type="project" value="InterPro"/>
</dbReference>
<evidence type="ECO:0000313" key="15">
    <source>
        <dbReference type="Ensembl" id="ENSCCRP00015050141.1"/>
    </source>
</evidence>
<proteinExistence type="inferred from homology"/>
<reference evidence="15" key="1">
    <citation type="submission" date="2025-08" db="UniProtKB">
        <authorList>
            <consortium name="Ensembl"/>
        </authorList>
    </citation>
    <scope>IDENTIFICATION</scope>
</reference>
<dbReference type="PANTHER" id="PTHR11468">
    <property type="entry name" value="GLYCOGEN PHOSPHORYLASE"/>
    <property type="match status" value="1"/>
</dbReference>
<evidence type="ECO:0000313" key="16">
    <source>
        <dbReference type="Proteomes" id="UP000694700"/>
    </source>
</evidence>
<dbReference type="AlphaFoldDB" id="A0A8C1VDA3"/>
<keyword evidence="8 13" id="KW-0663">Pyridoxal phosphate</keyword>
<dbReference type="Proteomes" id="UP000694700">
    <property type="component" value="Unplaced"/>
</dbReference>
<comment type="catalytic activity">
    <reaction evidence="10">
        <text>[(1-&gt;4)-alpha-D-glucosyl](n) + phosphate = [(1-&gt;4)-alpha-D-glucosyl](n-1) + alpha-D-glucose 1-phosphate</text>
        <dbReference type="Rhea" id="RHEA:41732"/>
        <dbReference type="Rhea" id="RHEA-COMP:9584"/>
        <dbReference type="Rhea" id="RHEA-COMP:9586"/>
        <dbReference type="ChEBI" id="CHEBI:15444"/>
        <dbReference type="ChEBI" id="CHEBI:43474"/>
        <dbReference type="ChEBI" id="CHEBI:58601"/>
        <dbReference type="EC" id="2.4.1.1"/>
    </reaction>
    <physiologicalReaction direction="left-to-right" evidence="10">
        <dbReference type="Rhea" id="RHEA:41733"/>
    </physiologicalReaction>
</comment>
<dbReference type="SUPFAM" id="SSF53756">
    <property type="entry name" value="UDP-Glycosyltransferase/glycogen phosphorylase"/>
    <property type="match status" value="1"/>
</dbReference>
<dbReference type="Ensembl" id="ENSCCRT00015051820.1">
    <property type="protein sequence ID" value="ENSCCRP00015050141.1"/>
    <property type="gene ID" value="ENSCCRG00015017406.1"/>
</dbReference>
<evidence type="ECO:0000256" key="7">
    <source>
        <dbReference type="ARBA" id="ARBA00022679"/>
    </source>
</evidence>
<evidence type="ECO:0000256" key="4">
    <source>
        <dbReference type="ARBA" id="ARBA00022553"/>
    </source>
</evidence>
<comment type="function">
    <text evidence="11 14">Allosteric enzyme that catalyzes the rate-limiting step in glycogen catabolism, the phosphorolytic cleavage of glycogen to produce glucose-1-phosphate, and plays a central role in maintaining cellular and organismal glucose homeostasis.</text>
</comment>
<dbReference type="InterPro" id="IPR035090">
    <property type="entry name" value="Pyridoxal_P_attach_site"/>
</dbReference>
<evidence type="ECO:0000256" key="10">
    <source>
        <dbReference type="ARBA" id="ARBA00036074"/>
    </source>
</evidence>
<keyword evidence="9 14" id="KW-0119">Carbohydrate metabolism</keyword>
<keyword evidence="4" id="KW-0597">Phosphoprotein</keyword>
<dbReference type="EC" id="2.4.1.1" evidence="14"/>
<dbReference type="GO" id="GO:0005980">
    <property type="term" value="P:glycogen catabolic process"/>
    <property type="evidence" value="ECO:0007669"/>
    <property type="project" value="TreeGrafter"/>
</dbReference>
<organism evidence="15 16">
    <name type="scientific">Cyprinus carpio</name>
    <name type="common">Common carp</name>
    <dbReference type="NCBI Taxonomy" id="7962"/>
    <lineage>
        <taxon>Eukaryota</taxon>
        <taxon>Metazoa</taxon>
        <taxon>Chordata</taxon>
        <taxon>Craniata</taxon>
        <taxon>Vertebrata</taxon>
        <taxon>Euteleostomi</taxon>
        <taxon>Actinopterygii</taxon>
        <taxon>Neopterygii</taxon>
        <taxon>Teleostei</taxon>
        <taxon>Ostariophysi</taxon>
        <taxon>Cypriniformes</taxon>
        <taxon>Cyprinidae</taxon>
        <taxon>Cyprininae</taxon>
        <taxon>Cyprinus</taxon>
    </lineage>
</organism>
<evidence type="ECO:0000256" key="6">
    <source>
        <dbReference type="ARBA" id="ARBA00022676"/>
    </source>
</evidence>
<dbReference type="NCBIfam" id="TIGR02093">
    <property type="entry name" value="P_ylase"/>
    <property type="match status" value="1"/>
</dbReference>
<feature type="modified residue" description="N6-(pyridoxal phosphate)lysine" evidence="13">
    <location>
        <position position="661"/>
    </location>
</feature>
<keyword evidence="7 14" id="KW-0808">Transferase</keyword>
<evidence type="ECO:0000256" key="11">
    <source>
        <dbReference type="ARBA" id="ARBA00037413"/>
    </source>
</evidence>
<accession>A0A8C1VDA3</accession>
<name>A0A8C1VDA3_CYPCA</name>
<dbReference type="FunFam" id="3.40.50.2000:FF:000149">
    <property type="entry name" value="Glycogen phosphorylase, muscle form"/>
    <property type="match status" value="1"/>
</dbReference>
<evidence type="ECO:0000256" key="8">
    <source>
        <dbReference type="ARBA" id="ARBA00022898"/>
    </source>
</evidence>
<keyword evidence="3" id="KW-0021">Allosteric enzyme</keyword>
<evidence type="ECO:0000256" key="12">
    <source>
        <dbReference type="ARBA" id="ARBA00046783"/>
    </source>
</evidence>
<evidence type="ECO:0000256" key="3">
    <source>
        <dbReference type="ARBA" id="ARBA00022533"/>
    </source>
</evidence>
<comment type="subunit">
    <text evidence="12">Homodimer; enzymatically active. Interacts with PPP1R3B; recruits the phosphatase PP1 which dephosphorylates and inactivates PYGL/glycogen phosphorylase.</text>
</comment>
<dbReference type="Gene3D" id="3.40.50.2000">
    <property type="entry name" value="Glycogen Phosphorylase B"/>
    <property type="match status" value="3"/>
</dbReference>
<keyword evidence="6 14" id="KW-0328">Glycosyltransferase</keyword>
<sequence length="827" mass="95313">MATPLTDQEKRKQISIRGIVGVENVAELKQGFNRHLHFTLVKDRNVATPRDYYFALAHTVRDHLVGRWIRTQQFYYEADPKRVYYLSLEFYMGRALQNTMINLGLQNASGVGYGGSGRDGRRSCFLDSMATLGLAAYGYGIRYEYGIFNQKIKDGWQFEEADDWLRYGNPWEKARPEFMLPVHFYGRVEEEDGKEPKWVNTQVVLAMPYDTPIPGYMNNTVNTMRLWSARAPNDFNLRDFNVGDYIQAVLDRNLAENISRVLYPNDNFFEGKELRLKQEYFVVAATLQDVIRRFKTSKRNCSGPLSFDSFPDKVAIQLNDTHPAMAIPELMRIFVDIEKLDWDTAWNITKQTFAYTNHTVLPEALERWPVELMERLLPRHLQIIYRINQIHLDHIASLFPDDMDRIRRMSLIEEEGGKRVNMAHLCIVGSHKVNGVAEIHSDIIKRDVFRDFSELEPEKFQNKTNGITPRRWLLLCNPGLADLIAEAIGEDYVKDLNHLQKLNDLVDYDTFIRDVAKVKQDNKLKFAQYLEKVYNVDINPASMFDVHVKRIHEYKRQLLNCLHVITMYNRIKRGPIKPFVPRTVIIGGKAAPGYHMAKMIIKLITSVADVVNNDPVIGRKLKVIYLENYRVSLAEKVIPATDLSEQISTAGTEASGTGNMKFMLNGALTIGTMDGANVEMAEEAGEENLFIFGMRVEDVAEMDKEGYDALQYYESLPELKQAVDQIKSGYFSPKQPEMFSDIINMLFHHDRFKVFADYESYVKCQERVSALYKDQREWTRVVIKNIAASGKFSSDRSIKEYATEIWGVEPTDLKIPPPSEPLINIIT</sequence>
<evidence type="ECO:0000256" key="14">
    <source>
        <dbReference type="RuleBase" id="RU000587"/>
    </source>
</evidence>
<dbReference type="PIRSF" id="PIRSF000460">
    <property type="entry name" value="Pprylas_GlgP"/>
    <property type="match status" value="1"/>
</dbReference>
<dbReference type="GO" id="GO:0005737">
    <property type="term" value="C:cytoplasm"/>
    <property type="evidence" value="ECO:0007669"/>
    <property type="project" value="TreeGrafter"/>
</dbReference>
<dbReference type="PANTHER" id="PTHR11468:SF3">
    <property type="entry name" value="GLYCOGEN PHOSPHORYLASE, LIVER FORM"/>
    <property type="match status" value="1"/>
</dbReference>
<evidence type="ECO:0000256" key="5">
    <source>
        <dbReference type="ARBA" id="ARBA00022600"/>
    </source>
</evidence>
<dbReference type="InterPro" id="IPR011833">
    <property type="entry name" value="Glycg_phsphrylas"/>
</dbReference>
<dbReference type="InterPro" id="IPR000811">
    <property type="entry name" value="Glyco_trans_35"/>
</dbReference>